<sequence>MHKQDPKSEKFKTYCELLLDQALMLEGMLPKNPSDFAKKVSDLMVQAGTPERDTINKKPTKKDSQLTKSTQNGITIKENNKIKEQKIDEIKEVEAEIV</sequence>
<evidence type="ECO:0000313" key="2">
    <source>
        <dbReference type="EMBL" id="GAH80572.1"/>
    </source>
</evidence>
<protein>
    <submittedName>
        <fullName evidence="2">Uncharacterized protein</fullName>
    </submittedName>
</protein>
<proteinExistence type="predicted"/>
<gene>
    <name evidence="2" type="ORF">S03H2_64678</name>
</gene>
<organism evidence="2">
    <name type="scientific">marine sediment metagenome</name>
    <dbReference type="NCBI Taxonomy" id="412755"/>
    <lineage>
        <taxon>unclassified sequences</taxon>
        <taxon>metagenomes</taxon>
        <taxon>ecological metagenomes</taxon>
    </lineage>
</organism>
<dbReference type="EMBL" id="BARU01042043">
    <property type="protein sequence ID" value="GAH80572.1"/>
    <property type="molecule type" value="Genomic_DNA"/>
</dbReference>
<dbReference type="InterPro" id="IPR037196">
    <property type="entry name" value="HSP90_C"/>
</dbReference>
<comment type="caution">
    <text evidence="2">The sequence shown here is derived from an EMBL/GenBank/DDBJ whole genome shotgun (WGS) entry which is preliminary data.</text>
</comment>
<dbReference type="SUPFAM" id="SSF110942">
    <property type="entry name" value="HSP90 C-terminal domain"/>
    <property type="match status" value="1"/>
</dbReference>
<reference evidence="2" key="1">
    <citation type="journal article" date="2014" name="Front. Microbiol.">
        <title>High frequency of phylogenetically diverse reductive dehalogenase-homologous genes in deep subseafloor sedimentary metagenomes.</title>
        <authorList>
            <person name="Kawai M."/>
            <person name="Futagami T."/>
            <person name="Toyoda A."/>
            <person name="Takaki Y."/>
            <person name="Nishi S."/>
            <person name="Hori S."/>
            <person name="Arai W."/>
            <person name="Tsubouchi T."/>
            <person name="Morono Y."/>
            <person name="Uchiyama I."/>
            <person name="Ito T."/>
            <person name="Fujiyama A."/>
            <person name="Inagaki F."/>
            <person name="Takami H."/>
        </authorList>
    </citation>
    <scope>NUCLEOTIDE SEQUENCE</scope>
    <source>
        <strain evidence="2">Expedition CK06-06</strain>
    </source>
</reference>
<feature type="compositionally biased region" description="Basic and acidic residues" evidence="1">
    <location>
        <begin position="52"/>
        <end position="65"/>
    </location>
</feature>
<name>X1IFU2_9ZZZZ</name>
<dbReference type="AlphaFoldDB" id="X1IFU2"/>
<dbReference type="Gene3D" id="1.20.120.790">
    <property type="entry name" value="Heat shock protein 90, C-terminal domain"/>
    <property type="match status" value="1"/>
</dbReference>
<evidence type="ECO:0000256" key="1">
    <source>
        <dbReference type="SAM" id="MobiDB-lite"/>
    </source>
</evidence>
<accession>X1IFU2</accession>
<feature type="non-terminal residue" evidence="2">
    <location>
        <position position="98"/>
    </location>
</feature>
<feature type="region of interest" description="Disordered" evidence="1">
    <location>
        <begin position="52"/>
        <end position="72"/>
    </location>
</feature>